<dbReference type="InterPro" id="IPR027417">
    <property type="entry name" value="P-loop_NTPase"/>
</dbReference>
<dbReference type="InterPro" id="IPR036187">
    <property type="entry name" value="DNA_mismatch_repair_MutS_sf"/>
</dbReference>
<evidence type="ECO:0000256" key="1">
    <source>
        <dbReference type="ARBA" id="ARBA00006271"/>
    </source>
</evidence>
<dbReference type="SMART" id="SM00534">
    <property type="entry name" value="MUTSac"/>
    <property type="match status" value="1"/>
</dbReference>
<evidence type="ECO:0000259" key="6">
    <source>
        <dbReference type="PROSITE" id="PS00486"/>
    </source>
</evidence>
<dbReference type="InterPro" id="IPR011184">
    <property type="entry name" value="DNA_mismatch_repair_Msh2"/>
</dbReference>
<keyword evidence="2" id="KW-0547">Nucleotide-binding</keyword>
<evidence type="ECO:0000256" key="5">
    <source>
        <dbReference type="ARBA" id="ARBA00023204"/>
    </source>
</evidence>
<name>A0A146KAC6_9EUKA</name>
<keyword evidence="3" id="KW-0067">ATP-binding</keyword>
<dbReference type="InterPro" id="IPR045076">
    <property type="entry name" value="MutS"/>
</dbReference>
<dbReference type="PANTHER" id="PTHR11361">
    <property type="entry name" value="DNA MISMATCH REPAIR PROTEIN MUTS FAMILY MEMBER"/>
    <property type="match status" value="1"/>
</dbReference>
<dbReference type="InterPro" id="IPR000432">
    <property type="entry name" value="DNA_mismatch_repair_MutS_C"/>
</dbReference>
<feature type="non-terminal residue" evidence="7">
    <location>
        <position position="1"/>
    </location>
</feature>
<feature type="domain" description="DNA mismatch repair proteins mutS family" evidence="6">
    <location>
        <begin position="668"/>
        <end position="684"/>
    </location>
</feature>
<dbReference type="Pfam" id="PF00488">
    <property type="entry name" value="MutS_V"/>
    <property type="match status" value="1"/>
</dbReference>
<dbReference type="SUPFAM" id="SSF48334">
    <property type="entry name" value="DNA repair protein MutS, domain III"/>
    <property type="match status" value="1"/>
</dbReference>
<reference evidence="7" key="1">
    <citation type="submission" date="2015-07" db="EMBL/GenBank/DDBJ databases">
        <title>Adaptation to a free-living lifestyle via gene acquisitions in the diplomonad Trepomonas sp. PC1.</title>
        <authorList>
            <person name="Xu F."/>
            <person name="Jerlstrom-Hultqvist J."/>
            <person name="Kolisko M."/>
            <person name="Simpson A.G.B."/>
            <person name="Roger A.J."/>
            <person name="Svard S.G."/>
            <person name="Andersson J.O."/>
        </authorList>
    </citation>
    <scope>NUCLEOTIDE SEQUENCE</scope>
    <source>
        <strain evidence="7">PC1</strain>
    </source>
</reference>
<comment type="similarity">
    <text evidence="1">Belongs to the DNA mismatch repair MutS family.</text>
</comment>
<accession>A0A146KAC6</accession>
<dbReference type="GO" id="GO:0005634">
    <property type="term" value="C:nucleus"/>
    <property type="evidence" value="ECO:0007669"/>
    <property type="project" value="TreeGrafter"/>
</dbReference>
<evidence type="ECO:0000256" key="4">
    <source>
        <dbReference type="ARBA" id="ARBA00023125"/>
    </source>
</evidence>
<dbReference type="SMART" id="SM00533">
    <property type="entry name" value="MUTSd"/>
    <property type="match status" value="1"/>
</dbReference>
<dbReference type="InterPro" id="IPR007696">
    <property type="entry name" value="DNA_mismatch_repair_MutS_core"/>
</dbReference>
<dbReference type="AlphaFoldDB" id="A0A146KAC6"/>
<proteinExistence type="inferred from homology"/>
<keyword evidence="4" id="KW-0238">DNA-binding</keyword>
<dbReference type="Gene3D" id="3.40.50.300">
    <property type="entry name" value="P-loop containing nucleotide triphosphate hydrolases"/>
    <property type="match status" value="1"/>
</dbReference>
<keyword evidence="5" id="KW-0227">DNA damage</keyword>
<dbReference type="GO" id="GO:0005524">
    <property type="term" value="F:ATP binding"/>
    <property type="evidence" value="ECO:0007669"/>
    <property type="project" value="UniProtKB-KW"/>
</dbReference>
<protein>
    <submittedName>
        <fullName evidence="7">MutS domain-containing protein</fullName>
    </submittedName>
</protein>
<evidence type="ECO:0000256" key="2">
    <source>
        <dbReference type="ARBA" id="ARBA00022741"/>
    </source>
</evidence>
<evidence type="ECO:0000313" key="7">
    <source>
        <dbReference type="EMBL" id="JAP93783.1"/>
    </source>
</evidence>
<dbReference type="PROSITE" id="PS00486">
    <property type="entry name" value="DNA_MISMATCH_REPAIR_2"/>
    <property type="match status" value="1"/>
</dbReference>
<sequence>FSVDAKAFDELAELMKSNFNIISQQQILSNQMKIYQIVPNPCFFVLQQNAEDASTLLFGSLQNVQFLTKSSLEQFEPISPSLKILMLSEKSFQQLIVKVLCEKCYPAELLQINKHISTTNRATPGNLAGFVDLVPQLEQIQTYRGVLMVFNAQITLLYGNSEIFVIQYEDEFLSQLQSVLFQCQIKELIVLSSEKQIIEMLKNQIQLEIVDQFQQKPIQYQSNSFSQLQNLLTDVKPVSYLTSQVHSVQSLNLKRYLQLTQTDLTQLEFDKVIQMVKPCTDSGRYKLQQIMMRPLLHRDEIEQRQKLLQKISQKIVITQQKLKQTNGFGVCVIKLQKQLNVAKNCFDLFTFIPNIKELLQFASELPQIPEFEVLQTDFEAQLNEIQSLITEYIIPNDHLFDQFESQVILANPNKSPALIDLFNQLMQINKDLQNHFNQIFSLLELENLSHLKLNSTAQNKLSFKIPFTFFSRLGEDFQVLEKKQTGVKFTTKKLTELNQRFLEVYDDYQRESMDQINALKQLIQKHTQFLNGLITLISHLDVFSAASQFSLKFQLQKPVFSSQLGYSEAFNPGLLGQTFIQKNSFQLQKLNFITGANSGGKTQILKLIGNNQILAQLGFNVAGSLELQLFDRICLRFGSADDLQKNQSTFMFEMMQIEHVLRIVTENSLVLIDELGRGTSAADGYGLSVAIGEHLEKKNCTSVFVTHLFEVLQHFGGQKLRMKSQMEEDQLKLTYILEEGVDDSHGIEIAKLCRIDQQIIKDAQEWEKVRRVKCDGYAREDAEMLLVQYQMGIITKDELRQIWYQ</sequence>
<dbReference type="GO" id="GO:0140664">
    <property type="term" value="F:ATP-dependent DNA damage sensor activity"/>
    <property type="evidence" value="ECO:0007669"/>
    <property type="project" value="InterPro"/>
</dbReference>
<dbReference type="EMBL" id="GDID01002823">
    <property type="protein sequence ID" value="JAP93783.1"/>
    <property type="molecule type" value="Transcribed_RNA"/>
</dbReference>
<keyword evidence="5" id="KW-0234">DNA repair</keyword>
<dbReference type="GO" id="GO:0006298">
    <property type="term" value="P:mismatch repair"/>
    <property type="evidence" value="ECO:0007669"/>
    <property type="project" value="InterPro"/>
</dbReference>
<gene>
    <name evidence="7" type="ORF">TPC1_13791</name>
</gene>
<evidence type="ECO:0000256" key="3">
    <source>
        <dbReference type="ARBA" id="ARBA00022840"/>
    </source>
</evidence>
<dbReference type="PIRSF" id="PIRSF005813">
    <property type="entry name" value="MSH2"/>
    <property type="match status" value="1"/>
</dbReference>
<dbReference type="Gene3D" id="1.10.1420.10">
    <property type="match status" value="2"/>
</dbReference>
<organism evidence="7">
    <name type="scientific">Trepomonas sp. PC1</name>
    <dbReference type="NCBI Taxonomy" id="1076344"/>
    <lineage>
        <taxon>Eukaryota</taxon>
        <taxon>Metamonada</taxon>
        <taxon>Diplomonadida</taxon>
        <taxon>Hexamitidae</taxon>
        <taxon>Hexamitinae</taxon>
        <taxon>Trepomonas</taxon>
    </lineage>
</organism>
<dbReference type="PANTHER" id="PTHR11361:SF34">
    <property type="entry name" value="DNA MISMATCH REPAIR PROTEIN MSH1, MITOCHONDRIAL"/>
    <property type="match status" value="1"/>
</dbReference>
<dbReference type="GO" id="GO:0030983">
    <property type="term" value="F:mismatched DNA binding"/>
    <property type="evidence" value="ECO:0007669"/>
    <property type="project" value="InterPro"/>
</dbReference>
<dbReference type="SUPFAM" id="SSF52540">
    <property type="entry name" value="P-loop containing nucleoside triphosphate hydrolases"/>
    <property type="match status" value="1"/>
</dbReference>